<evidence type="ECO:0000313" key="4">
    <source>
        <dbReference type="EMBL" id="RCG29928.1"/>
    </source>
</evidence>
<dbReference type="PANTHER" id="PTHR43861:SF1">
    <property type="entry name" value="TRANS-ACONITATE 2-METHYLTRANSFERASE"/>
    <property type="match status" value="1"/>
</dbReference>
<evidence type="ECO:0000313" key="5">
    <source>
        <dbReference type="Proteomes" id="UP000253094"/>
    </source>
</evidence>
<dbReference type="InterPro" id="IPR029063">
    <property type="entry name" value="SAM-dependent_MTases_sf"/>
</dbReference>
<name>A0A367FHS4_9ACTN</name>
<dbReference type="Gene3D" id="3.40.50.150">
    <property type="entry name" value="Vaccinia Virus protein VP39"/>
    <property type="match status" value="1"/>
</dbReference>
<keyword evidence="1 4" id="KW-0489">Methyltransferase</keyword>
<dbReference type="SUPFAM" id="SSF53335">
    <property type="entry name" value="S-adenosyl-L-methionine-dependent methyltransferases"/>
    <property type="match status" value="1"/>
</dbReference>
<evidence type="ECO:0000259" key="3">
    <source>
        <dbReference type="Pfam" id="PF13649"/>
    </source>
</evidence>
<sequence>MRTQYDDIGQSYERLKHEMPLARGPERATFEALTAEVAGRSVLDLACGTGWYSRILARAGAASVLGVDISAEMVAVAERAEAREPLGVRYRAGDARLLGVTGRFDLVTAVWLLCYARNPLDLSAMAGAVYANLAPGGVYAGVEMNPRFDWAGPKATKYGLTHRPDADFPGGKELTVTAHVDPPITFQACFWEEEPIVAALRDVGFRSVELVPATLPADPADTFWDDFRTNPTIVGIRAVK</sequence>
<dbReference type="InterPro" id="IPR041698">
    <property type="entry name" value="Methyltransf_25"/>
</dbReference>
<accession>A0A367FHS4</accession>
<dbReference type="Pfam" id="PF13649">
    <property type="entry name" value="Methyltransf_25"/>
    <property type="match status" value="1"/>
</dbReference>
<protein>
    <submittedName>
        <fullName evidence="4">Class I SAM-dependent methyltransferase</fullName>
    </submittedName>
</protein>
<comment type="caution">
    <text evidence="4">The sequence shown here is derived from an EMBL/GenBank/DDBJ whole genome shotgun (WGS) entry which is preliminary data.</text>
</comment>
<dbReference type="GO" id="GO:0008168">
    <property type="term" value="F:methyltransferase activity"/>
    <property type="evidence" value="ECO:0007669"/>
    <property type="project" value="UniProtKB-KW"/>
</dbReference>
<dbReference type="OrthoDB" id="3286690at2"/>
<proteinExistence type="predicted"/>
<dbReference type="GO" id="GO:0032259">
    <property type="term" value="P:methylation"/>
    <property type="evidence" value="ECO:0007669"/>
    <property type="project" value="UniProtKB-KW"/>
</dbReference>
<evidence type="ECO:0000256" key="1">
    <source>
        <dbReference type="ARBA" id="ARBA00022603"/>
    </source>
</evidence>
<dbReference type="Proteomes" id="UP000253094">
    <property type="component" value="Unassembled WGS sequence"/>
</dbReference>
<dbReference type="PANTHER" id="PTHR43861">
    <property type="entry name" value="TRANS-ACONITATE 2-METHYLTRANSFERASE-RELATED"/>
    <property type="match status" value="1"/>
</dbReference>
<dbReference type="CDD" id="cd02440">
    <property type="entry name" value="AdoMet_MTases"/>
    <property type="match status" value="1"/>
</dbReference>
<dbReference type="AlphaFoldDB" id="A0A367FHS4"/>
<organism evidence="4 5">
    <name type="scientific">Sphaerisporangium album</name>
    <dbReference type="NCBI Taxonomy" id="509200"/>
    <lineage>
        <taxon>Bacteria</taxon>
        <taxon>Bacillati</taxon>
        <taxon>Actinomycetota</taxon>
        <taxon>Actinomycetes</taxon>
        <taxon>Streptosporangiales</taxon>
        <taxon>Streptosporangiaceae</taxon>
        <taxon>Sphaerisporangium</taxon>
    </lineage>
</organism>
<feature type="domain" description="Methyltransferase" evidence="3">
    <location>
        <begin position="42"/>
        <end position="137"/>
    </location>
</feature>
<gene>
    <name evidence="4" type="ORF">DQ384_17340</name>
</gene>
<evidence type="ECO:0000256" key="2">
    <source>
        <dbReference type="ARBA" id="ARBA00022679"/>
    </source>
</evidence>
<keyword evidence="2 4" id="KW-0808">Transferase</keyword>
<dbReference type="EMBL" id="QOIL01000009">
    <property type="protein sequence ID" value="RCG29928.1"/>
    <property type="molecule type" value="Genomic_DNA"/>
</dbReference>
<reference evidence="4 5" key="1">
    <citation type="submission" date="2018-06" db="EMBL/GenBank/DDBJ databases">
        <title>Sphaerisporangium craniellae sp. nov., isolated from a marine sponge in the South China Sea.</title>
        <authorList>
            <person name="Li L."/>
        </authorList>
    </citation>
    <scope>NUCLEOTIDE SEQUENCE [LARGE SCALE GENOMIC DNA]</scope>
    <source>
        <strain evidence="4 5">CCTCC AA 208026</strain>
    </source>
</reference>
<keyword evidence="5" id="KW-1185">Reference proteome</keyword>
<dbReference type="RefSeq" id="WP_114029871.1">
    <property type="nucleotide sequence ID" value="NZ_QOIL01000009.1"/>
</dbReference>